<keyword evidence="3" id="KW-1003">Cell membrane</keyword>
<comment type="caution">
    <text evidence="19">The sequence shown here is derived from an EMBL/GenBank/DDBJ whole genome shotgun (WGS) entry which is preliminary data.</text>
</comment>
<evidence type="ECO:0000256" key="16">
    <source>
        <dbReference type="SAM" id="Phobius"/>
    </source>
</evidence>
<accession>A0AAV2ZMZ5</accession>
<keyword evidence="8 16" id="KW-0472">Membrane</keyword>
<keyword evidence="11" id="KW-0393">Immunoglobulin domain</keyword>
<dbReference type="SUPFAM" id="SSF48726">
    <property type="entry name" value="Immunoglobulin"/>
    <property type="match status" value="4"/>
</dbReference>
<evidence type="ECO:0000256" key="2">
    <source>
        <dbReference type="ARBA" id="ARBA00004613"/>
    </source>
</evidence>
<evidence type="ECO:0000256" key="4">
    <source>
        <dbReference type="ARBA" id="ARBA00022525"/>
    </source>
</evidence>
<feature type="domain" description="Ig-like" evidence="18">
    <location>
        <begin position="356"/>
        <end position="450"/>
    </location>
</feature>
<keyword evidence="7 16" id="KW-1133">Transmembrane helix</keyword>
<keyword evidence="6 17" id="KW-0732">Signal</keyword>
<evidence type="ECO:0000256" key="5">
    <source>
        <dbReference type="ARBA" id="ARBA00022692"/>
    </source>
</evidence>
<dbReference type="GO" id="GO:0005886">
    <property type="term" value="C:plasma membrane"/>
    <property type="evidence" value="ECO:0007669"/>
    <property type="project" value="UniProtKB-SubCell"/>
</dbReference>
<evidence type="ECO:0000256" key="9">
    <source>
        <dbReference type="ARBA" id="ARBA00023157"/>
    </source>
</evidence>
<name>A0AAV2ZMZ5_PYXAD</name>
<evidence type="ECO:0000256" key="15">
    <source>
        <dbReference type="ARBA" id="ARBA00049745"/>
    </source>
</evidence>
<dbReference type="GO" id="GO:0004888">
    <property type="term" value="F:transmembrane signaling receptor activity"/>
    <property type="evidence" value="ECO:0007669"/>
    <property type="project" value="TreeGrafter"/>
</dbReference>
<proteinExistence type="predicted"/>
<dbReference type="AlphaFoldDB" id="A0AAV2ZMZ5"/>
<evidence type="ECO:0000256" key="1">
    <source>
        <dbReference type="ARBA" id="ARBA00004251"/>
    </source>
</evidence>
<feature type="signal peptide" evidence="17">
    <location>
        <begin position="1"/>
        <end position="21"/>
    </location>
</feature>
<dbReference type="InterPro" id="IPR036179">
    <property type="entry name" value="Ig-like_dom_sf"/>
</dbReference>
<evidence type="ECO:0000256" key="7">
    <source>
        <dbReference type="ARBA" id="ARBA00022989"/>
    </source>
</evidence>
<feature type="transmembrane region" description="Helical" evidence="16">
    <location>
        <begin position="489"/>
        <end position="510"/>
    </location>
</feature>
<feature type="domain" description="Ig-like" evidence="18">
    <location>
        <begin position="17"/>
        <end position="131"/>
    </location>
</feature>
<sequence>MNTAVFFWGLVCILLLPGAESSEIACSRHVTGEKNEKVTIKCYYSTIPAANKYDRKFCCWQGARPGRCEYTVISTDDYTANRFLNRIDIDDNRNEGIFIITIKSLEKEDEGTYLCGIGRSNNVFKSPVSLSVVEDSPIPKDAELLYIELRSLVILKCTNNEKSSSERKFLCKVTENGCKDIIDSTGKVDPSYEGRILVDKQEAGAFIVKLVEVRAEDAGFYTCGSDNQEESAGLPTYDVRINEETDIPQGPQLLTPRLGGSLTAQCNYNPKKNYTEKFWCKLEKGACKQIITSDGYVMDMYEGRVLLHDDPTSGSMQILMGNTSKEDEGWYWCVMTDKKHDQTFAIEVKLSEAENPPGLSGSKIVKATVGDAVKLSCSYPCRFKKYEKYWCKWNNHRCEPLSNVEDTQDTRLISCQTEKFLLNIKSVSLNDSGFYWCGVKHETRYDQTITVRLIVEGELCSKESPKSKNYMTINTNWVDRTGNNKSGTVTAVVVSVCAAVLVVCAVLLFIRLRKRKNSDLVSVGSYRTNISLSDLDKHIGKDNPVVTDLQETDISRSGENLDYSCILINHVGTPNEQMAE</sequence>
<dbReference type="CDD" id="cd05716">
    <property type="entry name" value="IgV_pIgR_like"/>
    <property type="match status" value="2"/>
</dbReference>
<dbReference type="InterPro" id="IPR050671">
    <property type="entry name" value="CD300_family_receptors"/>
</dbReference>
<dbReference type="InterPro" id="IPR013783">
    <property type="entry name" value="Ig-like_fold"/>
</dbReference>
<gene>
    <name evidence="19" type="ORF">GDO54_003196</name>
</gene>
<reference evidence="19" key="1">
    <citation type="thesis" date="2020" institute="ProQuest LLC" country="789 East Eisenhower Parkway, Ann Arbor, MI, USA">
        <title>Comparative Genomics and Chromosome Evolution.</title>
        <authorList>
            <person name="Mudd A.B."/>
        </authorList>
    </citation>
    <scope>NUCLEOTIDE SEQUENCE</scope>
    <source>
        <strain evidence="19">1538</strain>
        <tissue evidence="19">Blood</tissue>
    </source>
</reference>
<dbReference type="Gene3D" id="2.60.40.10">
    <property type="entry name" value="Immunoglobulins"/>
    <property type="match status" value="4"/>
</dbReference>
<evidence type="ECO:0000313" key="19">
    <source>
        <dbReference type="EMBL" id="DBA15724.1"/>
    </source>
</evidence>
<dbReference type="InterPro" id="IPR007110">
    <property type="entry name" value="Ig-like_dom"/>
</dbReference>
<comment type="function">
    <text evidence="12">Mediates selective transcytosis of polymeric IgA and IgM across mucosal epithelial cells. Binds polymeric IgA and IgM at the basolateral surface of epithelial cells. The complex is then transported across the cell to be secreted at the apical surface. During this process, a cleavage occurs that separates the extracellular (known as the secretory component) from the transmembrane segment.</text>
</comment>
<evidence type="ECO:0000256" key="10">
    <source>
        <dbReference type="ARBA" id="ARBA00023180"/>
    </source>
</evidence>
<evidence type="ECO:0000256" key="14">
    <source>
        <dbReference type="ARBA" id="ARBA00049678"/>
    </source>
</evidence>
<protein>
    <recommendedName>
        <fullName evidence="15">Polymeric immunoglobulin receptor</fullName>
    </recommendedName>
</protein>
<keyword evidence="4" id="KW-0964">Secreted</keyword>
<evidence type="ECO:0000256" key="3">
    <source>
        <dbReference type="ARBA" id="ARBA00022475"/>
    </source>
</evidence>
<dbReference type="SMART" id="SM00409">
    <property type="entry name" value="IG"/>
    <property type="match status" value="4"/>
</dbReference>
<organism evidence="19 20">
    <name type="scientific">Pyxicephalus adspersus</name>
    <name type="common">African bullfrog</name>
    <dbReference type="NCBI Taxonomy" id="30357"/>
    <lineage>
        <taxon>Eukaryota</taxon>
        <taxon>Metazoa</taxon>
        <taxon>Chordata</taxon>
        <taxon>Craniata</taxon>
        <taxon>Vertebrata</taxon>
        <taxon>Euteleostomi</taxon>
        <taxon>Amphibia</taxon>
        <taxon>Batrachia</taxon>
        <taxon>Anura</taxon>
        <taxon>Neobatrachia</taxon>
        <taxon>Ranoidea</taxon>
        <taxon>Pyxicephalidae</taxon>
        <taxon>Pyxicephalinae</taxon>
        <taxon>Pyxicephalus</taxon>
    </lineage>
</organism>
<dbReference type="InterPro" id="IPR013106">
    <property type="entry name" value="Ig_V-set"/>
</dbReference>
<comment type="function">
    <text evidence="13">Through its N-linked glycans ensures anchoring of secretory IgA (sIgA) molecules to mucus lining the epithelial surface to neutralize extracellular pathogens. On its own (free form) may act as a non-specific microbial scavenger to prevent pathogen interaction with epithelial cells.</text>
</comment>
<dbReference type="PANTHER" id="PTHR11860:SF82">
    <property type="entry name" value="POLYMERIC IMMUNOGLOBULIN RECEPTOR"/>
    <property type="match status" value="1"/>
</dbReference>
<dbReference type="PROSITE" id="PS50835">
    <property type="entry name" value="IG_LIKE"/>
    <property type="match status" value="3"/>
</dbReference>
<dbReference type="Pfam" id="PF07686">
    <property type="entry name" value="V-set"/>
    <property type="match status" value="3"/>
</dbReference>
<keyword evidence="9" id="KW-1015">Disulfide bond</keyword>
<keyword evidence="10" id="KW-0325">Glycoprotein</keyword>
<dbReference type="EMBL" id="DYDO01000011">
    <property type="protein sequence ID" value="DBA15724.1"/>
    <property type="molecule type" value="Genomic_DNA"/>
</dbReference>
<evidence type="ECO:0000256" key="12">
    <source>
        <dbReference type="ARBA" id="ARBA00049599"/>
    </source>
</evidence>
<evidence type="ECO:0000256" key="11">
    <source>
        <dbReference type="ARBA" id="ARBA00023319"/>
    </source>
</evidence>
<dbReference type="Proteomes" id="UP001181693">
    <property type="component" value="Unassembled WGS sequence"/>
</dbReference>
<keyword evidence="5 16" id="KW-0812">Transmembrane</keyword>
<comment type="subunit">
    <text evidence="14">Interacts (mainly via CDR1-like domain) with dimeric IgA. Interacts (mainly via CDR2-like domain) with pentameric IgM.</text>
</comment>
<dbReference type="InterPro" id="IPR003599">
    <property type="entry name" value="Ig_sub"/>
</dbReference>
<feature type="chain" id="PRO_5043819666" description="Polymeric immunoglobulin receptor" evidence="17">
    <location>
        <begin position="22"/>
        <end position="580"/>
    </location>
</feature>
<evidence type="ECO:0000256" key="8">
    <source>
        <dbReference type="ARBA" id="ARBA00023136"/>
    </source>
</evidence>
<dbReference type="PANTHER" id="PTHR11860">
    <property type="entry name" value="POLYMERIC-IMMUNOGLOBULIN RECEPTOR"/>
    <property type="match status" value="1"/>
</dbReference>
<dbReference type="GO" id="GO:0005576">
    <property type="term" value="C:extracellular region"/>
    <property type="evidence" value="ECO:0007669"/>
    <property type="project" value="UniProtKB-SubCell"/>
</dbReference>
<feature type="domain" description="Ig-like" evidence="18">
    <location>
        <begin position="235"/>
        <end position="351"/>
    </location>
</feature>
<evidence type="ECO:0000256" key="6">
    <source>
        <dbReference type="ARBA" id="ARBA00022729"/>
    </source>
</evidence>
<evidence type="ECO:0000313" key="20">
    <source>
        <dbReference type="Proteomes" id="UP001181693"/>
    </source>
</evidence>
<keyword evidence="20" id="KW-1185">Reference proteome</keyword>
<comment type="subcellular location">
    <subcellularLocation>
        <location evidence="1">Cell membrane</location>
        <topology evidence="1">Single-pass type I membrane protein</topology>
    </subcellularLocation>
    <subcellularLocation>
        <location evidence="2">Secreted</location>
    </subcellularLocation>
</comment>
<evidence type="ECO:0000256" key="17">
    <source>
        <dbReference type="SAM" id="SignalP"/>
    </source>
</evidence>
<evidence type="ECO:0000256" key="13">
    <source>
        <dbReference type="ARBA" id="ARBA00049604"/>
    </source>
</evidence>
<evidence type="ECO:0000259" key="18">
    <source>
        <dbReference type="PROSITE" id="PS50835"/>
    </source>
</evidence>